<name>A0ABN8QI18_9CNID</name>
<organism evidence="1 2">
    <name type="scientific">Porites evermanni</name>
    <dbReference type="NCBI Taxonomy" id="104178"/>
    <lineage>
        <taxon>Eukaryota</taxon>
        <taxon>Metazoa</taxon>
        <taxon>Cnidaria</taxon>
        <taxon>Anthozoa</taxon>
        <taxon>Hexacorallia</taxon>
        <taxon>Scleractinia</taxon>
        <taxon>Fungiina</taxon>
        <taxon>Poritidae</taxon>
        <taxon>Porites</taxon>
    </lineage>
</organism>
<evidence type="ECO:0000313" key="2">
    <source>
        <dbReference type="Proteomes" id="UP001159427"/>
    </source>
</evidence>
<sequence length="345" mass="39603">MADGMFQDFEGDRIAISYQGVVAVLKRHENCIFLYGKEANDIPEEQWVTRKLTRNLFKPYDVCFAPNNHLVVSDIGDKSVKIFTLEGDQEQINQFVIGYNATRSLIVEDVIDIKKELSSRIQLNFETVRVPHNIVVGRGPLFQLFVTCGAEIIFINMDWNKKNLINYFPISSPLGWCFVQYEKKLVCDETSTVRDHKDNHKVGGFNPLLITKAQFCGMFYHVSETSHAGFLCLDRSECKIGKRGDKKKFAETVVIYVRVTDKDGRLIFHARYGNCYEGPNANTAHAEYFMLIDEEFRQAVKFLQDIKGGNINMYMNKQPCYKSTGHGKKTELKIKNCAQELLNFL</sequence>
<proteinExistence type="predicted"/>
<comment type="caution">
    <text evidence="1">The sequence shown here is derived from an EMBL/GenBank/DDBJ whole genome shotgun (WGS) entry which is preliminary data.</text>
</comment>
<dbReference type="SUPFAM" id="SSF63829">
    <property type="entry name" value="Calcium-dependent phosphotriesterase"/>
    <property type="match status" value="1"/>
</dbReference>
<accession>A0ABN8QI18</accession>
<dbReference type="EMBL" id="CALNXI010001273">
    <property type="protein sequence ID" value="CAH3162809.1"/>
    <property type="molecule type" value="Genomic_DNA"/>
</dbReference>
<keyword evidence="2" id="KW-1185">Reference proteome</keyword>
<reference evidence="1 2" key="1">
    <citation type="submission" date="2022-05" db="EMBL/GenBank/DDBJ databases">
        <authorList>
            <consortium name="Genoscope - CEA"/>
            <person name="William W."/>
        </authorList>
    </citation>
    <scope>NUCLEOTIDE SEQUENCE [LARGE SCALE GENOMIC DNA]</scope>
</reference>
<gene>
    <name evidence="1" type="ORF">PEVE_00004394</name>
</gene>
<dbReference type="Pfam" id="PF18774">
    <property type="entry name" value="APOBEC4_like"/>
    <property type="match status" value="1"/>
</dbReference>
<evidence type="ECO:0000313" key="1">
    <source>
        <dbReference type="EMBL" id="CAH3162809.1"/>
    </source>
</evidence>
<dbReference type="Gene3D" id="3.40.140.10">
    <property type="entry name" value="Cytidine Deaminase, domain 2"/>
    <property type="match status" value="1"/>
</dbReference>
<protein>
    <submittedName>
        <fullName evidence="1">Uncharacterized protein</fullName>
    </submittedName>
</protein>
<dbReference type="Proteomes" id="UP001159427">
    <property type="component" value="Unassembled WGS sequence"/>
</dbReference>
<dbReference type="InterPro" id="IPR041547">
    <property type="entry name" value="APOBEC1"/>
</dbReference>